<gene>
    <name evidence="1" type="ORF">COY90_03825</name>
</gene>
<evidence type="ECO:0000313" key="1">
    <source>
        <dbReference type="EMBL" id="PIY68837.1"/>
    </source>
</evidence>
<sequence length="517" mass="57173">MTREVVAHQRADHYPIAQRSERETLRILSGRLPSCVSEFQFTDDGFVLDNETGNRLVPIYVAGLTGASAEANSTIIGPLKELGYHVMDPVTACQEYFSNTTTEQQRQEIVDTISNDVLIPKSKAMVAFLEGNDADFKIATKITRMAIKQGPVIGIKLNSNSERPVDIKLAGYMDEQYRGILFEGEFVREDSLYYLTRLHDEMLNPPSIGGVSHRTNPLRNLQNALPEYIEKQIKMGRFPGTNIEKAINEGRQLTADDITLSQIQMTGYICGMIKENRDFPDFNREYILTSLLNGADGPVARRLGSVSKEGGIKDAGVDRLSEIMVVKLIADKIGMSPELAHELRVSFQLSTLTKAACEMTGVKTKEGGIGGMINRRMTLFYILQDLIKLNKLGETGGSEREKIIEGINKRVHHLIEGGREKAMERIDLMAAQGVRLIEAPVNPAASGASEARKYAGIVTLNNRTDVDIVSELNAFADGKVIFPTFHSLVVANKYVESSLGRAEGFLKEALQIAGYEK</sequence>
<proteinExistence type="predicted"/>
<comment type="caution">
    <text evidence="1">The sequence shown here is derived from an EMBL/GenBank/DDBJ whole genome shotgun (WGS) entry which is preliminary data.</text>
</comment>
<dbReference type="InterPro" id="IPR048254">
    <property type="entry name" value="CDP_ALCOHOL_P_TRANSF_CS"/>
</dbReference>
<dbReference type="Gene3D" id="1.20.120.1760">
    <property type="match status" value="1"/>
</dbReference>
<organism evidence="1 2">
    <name type="scientific">Candidatus Roizmanbacteria bacterium CG_4_10_14_0_8_um_filter_39_9</name>
    <dbReference type="NCBI Taxonomy" id="1974829"/>
    <lineage>
        <taxon>Bacteria</taxon>
        <taxon>Candidatus Roizmaniibacteriota</taxon>
    </lineage>
</organism>
<dbReference type="AlphaFoldDB" id="A0A2M7QD31"/>
<name>A0A2M7QD31_9BACT</name>
<accession>A0A2M7QD31</accession>
<dbReference type="EMBL" id="PFLF01000081">
    <property type="protein sequence ID" value="PIY68837.1"/>
    <property type="molecule type" value="Genomic_DNA"/>
</dbReference>
<dbReference type="InterPro" id="IPR043130">
    <property type="entry name" value="CDP-OH_PTrfase_TM_dom"/>
</dbReference>
<protein>
    <submittedName>
        <fullName evidence="1">Uncharacterized protein</fullName>
    </submittedName>
</protein>
<dbReference type="Proteomes" id="UP000230108">
    <property type="component" value="Unassembled WGS sequence"/>
</dbReference>
<evidence type="ECO:0000313" key="2">
    <source>
        <dbReference type="Proteomes" id="UP000230108"/>
    </source>
</evidence>
<dbReference type="PROSITE" id="PS00379">
    <property type="entry name" value="CDP_ALCOHOL_P_TRANSF"/>
    <property type="match status" value="1"/>
</dbReference>
<reference evidence="2" key="1">
    <citation type="submission" date="2017-09" db="EMBL/GenBank/DDBJ databases">
        <title>Depth-based differentiation of microbial function through sediment-hosted aquifers and enrichment of novel symbionts in the deep terrestrial subsurface.</title>
        <authorList>
            <person name="Probst A.J."/>
            <person name="Ladd B."/>
            <person name="Jarett J.K."/>
            <person name="Geller-Mcgrath D.E."/>
            <person name="Sieber C.M.K."/>
            <person name="Emerson J.B."/>
            <person name="Anantharaman K."/>
            <person name="Thomas B.C."/>
            <person name="Malmstrom R."/>
            <person name="Stieglmeier M."/>
            <person name="Klingl A."/>
            <person name="Woyke T."/>
            <person name="Ryan C.M."/>
            <person name="Banfield J.F."/>
        </authorList>
    </citation>
    <scope>NUCLEOTIDE SEQUENCE [LARGE SCALE GENOMIC DNA]</scope>
</reference>